<dbReference type="InterPro" id="IPR003439">
    <property type="entry name" value="ABC_transporter-like_ATP-bd"/>
</dbReference>
<dbReference type="FunFam" id="3.40.50.300:FF:002586">
    <property type="entry name" value="Putative abc transporter c family member"/>
    <property type="match status" value="1"/>
</dbReference>
<feature type="non-terminal residue" evidence="12">
    <location>
        <position position="513"/>
    </location>
</feature>
<keyword evidence="6" id="KW-0067">ATP-binding</keyword>
<feature type="transmembrane region" description="Helical" evidence="10">
    <location>
        <begin position="101"/>
        <end position="125"/>
    </location>
</feature>
<dbReference type="PROSITE" id="PS50929">
    <property type="entry name" value="ABC_TM1F"/>
    <property type="match status" value="1"/>
</dbReference>
<dbReference type="SUPFAM" id="SSF90123">
    <property type="entry name" value="ABC transporter transmembrane region"/>
    <property type="match status" value="1"/>
</dbReference>
<name>A0A9W8LNN4_9FUNG</name>
<feature type="transmembrane region" description="Helical" evidence="10">
    <location>
        <begin position="250"/>
        <end position="267"/>
    </location>
</feature>
<dbReference type="GO" id="GO:0016887">
    <property type="term" value="F:ATP hydrolysis activity"/>
    <property type="evidence" value="ECO:0007669"/>
    <property type="project" value="InterPro"/>
</dbReference>
<evidence type="ECO:0000313" key="13">
    <source>
        <dbReference type="Proteomes" id="UP001140094"/>
    </source>
</evidence>
<dbReference type="Proteomes" id="UP001140094">
    <property type="component" value="Unassembled WGS sequence"/>
</dbReference>
<accession>A0A9W8LNN4</accession>
<evidence type="ECO:0000256" key="10">
    <source>
        <dbReference type="SAM" id="Phobius"/>
    </source>
</evidence>
<comment type="subcellular location">
    <subcellularLocation>
        <location evidence="1">Endomembrane system</location>
        <topology evidence="1">Multi-pass membrane protein</topology>
    </subcellularLocation>
</comment>
<dbReference type="GO" id="GO:0005524">
    <property type="term" value="F:ATP binding"/>
    <property type="evidence" value="ECO:0007669"/>
    <property type="project" value="UniProtKB-KW"/>
</dbReference>
<dbReference type="PANTHER" id="PTHR24223">
    <property type="entry name" value="ATP-BINDING CASSETTE SUB-FAMILY C"/>
    <property type="match status" value="1"/>
</dbReference>
<evidence type="ECO:0000256" key="1">
    <source>
        <dbReference type="ARBA" id="ARBA00004127"/>
    </source>
</evidence>
<evidence type="ECO:0000256" key="9">
    <source>
        <dbReference type="SAM" id="MobiDB-lite"/>
    </source>
</evidence>
<dbReference type="FunFam" id="1.20.1560.10:FF:000013">
    <property type="entry name" value="ABC transporter C family member 2"/>
    <property type="match status" value="1"/>
</dbReference>
<dbReference type="Pfam" id="PF00664">
    <property type="entry name" value="ABC_membrane"/>
    <property type="match status" value="1"/>
</dbReference>
<feature type="domain" description="ABC transmembrane type-1" evidence="11">
    <location>
        <begin position="102"/>
        <end position="391"/>
    </location>
</feature>
<feature type="transmembrane region" description="Helical" evidence="10">
    <location>
        <begin position="145"/>
        <end position="170"/>
    </location>
</feature>
<feature type="transmembrane region" description="Helical" evidence="10">
    <location>
        <begin position="224"/>
        <end position="244"/>
    </location>
</feature>
<keyword evidence="8 10" id="KW-0472">Membrane</keyword>
<protein>
    <recommendedName>
        <fullName evidence="11">ABC transmembrane type-1 domain-containing protein</fullName>
    </recommendedName>
</protein>
<feature type="region of interest" description="Disordered" evidence="9">
    <location>
        <begin position="42"/>
        <end position="74"/>
    </location>
</feature>
<keyword evidence="7 10" id="KW-1133">Transmembrane helix</keyword>
<dbReference type="Pfam" id="PF00005">
    <property type="entry name" value="ABC_tran"/>
    <property type="match status" value="1"/>
</dbReference>
<evidence type="ECO:0000256" key="7">
    <source>
        <dbReference type="ARBA" id="ARBA00022989"/>
    </source>
</evidence>
<keyword evidence="5" id="KW-0547">Nucleotide-binding</keyword>
<evidence type="ECO:0000256" key="2">
    <source>
        <dbReference type="ARBA" id="ARBA00022448"/>
    </source>
</evidence>
<dbReference type="Gene3D" id="1.20.1560.10">
    <property type="entry name" value="ABC transporter type 1, transmembrane domain"/>
    <property type="match status" value="1"/>
</dbReference>
<keyword evidence="2" id="KW-0813">Transport</keyword>
<comment type="caution">
    <text evidence="12">The sequence shown here is derived from an EMBL/GenBank/DDBJ whole genome shotgun (WGS) entry which is preliminary data.</text>
</comment>
<dbReference type="InterPro" id="IPR050173">
    <property type="entry name" value="ABC_transporter_C-like"/>
</dbReference>
<dbReference type="InterPro" id="IPR027417">
    <property type="entry name" value="P-loop_NTPase"/>
</dbReference>
<dbReference type="PANTHER" id="PTHR24223:SF443">
    <property type="entry name" value="MULTIDRUG-RESISTANCE LIKE PROTEIN 1, ISOFORM I"/>
    <property type="match status" value="1"/>
</dbReference>
<organism evidence="12 13">
    <name type="scientific">Coemansia guatemalensis</name>
    <dbReference type="NCBI Taxonomy" id="2761395"/>
    <lineage>
        <taxon>Eukaryota</taxon>
        <taxon>Fungi</taxon>
        <taxon>Fungi incertae sedis</taxon>
        <taxon>Zoopagomycota</taxon>
        <taxon>Kickxellomycotina</taxon>
        <taxon>Kickxellomycetes</taxon>
        <taxon>Kickxellales</taxon>
        <taxon>Kickxellaceae</taxon>
        <taxon>Coemansia</taxon>
    </lineage>
</organism>
<evidence type="ECO:0000313" key="12">
    <source>
        <dbReference type="EMBL" id="KAJ2793738.1"/>
    </source>
</evidence>
<proteinExistence type="predicted"/>
<evidence type="ECO:0000259" key="11">
    <source>
        <dbReference type="PROSITE" id="PS50929"/>
    </source>
</evidence>
<dbReference type="AlphaFoldDB" id="A0A9W8LNN4"/>
<dbReference type="CDD" id="cd18580">
    <property type="entry name" value="ABC_6TM_ABCC_D2"/>
    <property type="match status" value="1"/>
</dbReference>
<dbReference type="GO" id="GO:0000329">
    <property type="term" value="C:fungal-type vacuole membrane"/>
    <property type="evidence" value="ECO:0007669"/>
    <property type="project" value="UniProtKB-ARBA"/>
</dbReference>
<evidence type="ECO:0000256" key="3">
    <source>
        <dbReference type="ARBA" id="ARBA00022692"/>
    </source>
</evidence>
<feature type="transmembrane region" description="Helical" evidence="10">
    <location>
        <begin position="365"/>
        <end position="384"/>
    </location>
</feature>
<reference evidence="12" key="1">
    <citation type="submission" date="2022-07" db="EMBL/GenBank/DDBJ databases">
        <title>Phylogenomic reconstructions and comparative analyses of Kickxellomycotina fungi.</title>
        <authorList>
            <person name="Reynolds N.K."/>
            <person name="Stajich J.E."/>
            <person name="Barry K."/>
            <person name="Grigoriev I.V."/>
            <person name="Crous P."/>
            <person name="Smith M.E."/>
        </authorList>
    </citation>
    <scope>NUCLEOTIDE SEQUENCE</scope>
    <source>
        <strain evidence="12">NRRL 1565</strain>
    </source>
</reference>
<dbReference type="Gene3D" id="3.40.50.300">
    <property type="entry name" value="P-loop containing nucleotide triphosphate hydrolases"/>
    <property type="match status" value="1"/>
</dbReference>
<sequence length="513" mass="56897">MKKQGDIYEFIHQHIDSQGSTESSSTTLDLMDICDDIDKTGSHGTSLPELPAERNGHAAAAEPNKQPINNGRTTTTEFRRDGEVEWKTYRAYIAASGGRNIIIAAVAFFASVVGEACASLWLRHWTTSNTRSIPSHVPAEPHSPFYYILSYGALGLTGVLARLLMLYFIWSKCALRASTEVHQNMLIGVLRSPMSFFDTTPTGRILNRFSFDMQKCDERLPNDITMLLAALSNLLVACMLVGIATPFMLIILPLLAIICYRYQILYIKSSREIKRLDSTTRSPVFAHFQESAEGVSTIRAYGHQSRFVSEMEHQIGQHIRVDNTYLLLNQWLAMRLESIGSVITLGTALLALGSMHYSGVGNANTIGLAIGSTYIVGGAINWGVRYFSDMQISMTHLERAAEYADLPSEAAEIIDDNRPKEAWPEQGVVEFKNYSTRYREGLDLVLKNLSFRVQPRQKVGIVGRTGAGKSSLTLALFRIIEAAGGQILLDGEDISQYGLFDVRSKLSIIPQDP</sequence>
<evidence type="ECO:0000256" key="8">
    <source>
        <dbReference type="ARBA" id="ARBA00023136"/>
    </source>
</evidence>
<keyword evidence="4" id="KW-0677">Repeat</keyword>
<dbReference type="EMBL" id="JANBUO010002787">
    <property type="protein sequence ID" value="KAJ2793738.1"/>
    <property type="molecule type" value="Genomic_DNA"/>
</dbReference>
<evidence type="ECO:0000256" key="4">
    <source>
        <dbReference type="ARBA" id="ARBA00022737"/>
    </source>
</evidence>
<dbReference type="InterPro" id="IPR036640">
    <property type="entry name" value="ABC1_TM_sf"/>
</dbReference>
<feature type="transmembrane region" description="Helical" evidence="10">
    <location>
        <begin position="339"/>
        <end position="359"/>
    </location>
</feature>
<keyword evidence="3 10" id="KW-0812">Transmembrane</keyword>
<dbReference type="InterPro" id="IPR011527">
    <property type="entry name" value="ABC1_TM_dom"/>
</dbReference>
<dbReference type="InterPro" id="IPR044726">
    <property type="entry name" value="ABCC_6TM_D2"/>
</dbReference>
<keyword evidence="13" id="KW-1185">Reference proteome</keyword>
<dbReference type="SUPFAM" id="SSF52540">
    <property type="entry name" value="P-loop containing nucleoside triphosphate hydrolases"/>
    <property type="match status" value="1"/>
</dbReference>
<dbReference type="OrthoDB" id="6500128at2759"/>
<dbReference type="GO" id="GO:0012505">
    <property type="term" value="C:endomembrane system"/>
    <property type="evidence" value="ECO:0007669"/>
    <property type="project" value="UniProtKB-SubCell"/>
</dbReference>
<evidence type="ECO:0000256" key="5">
    <source>
        <dbReference type="ARBA" id="ARBA00022741"/>
    </source>
</evidence>
<dbReference type="GO" id="GO:0140359">
    <property type="term" value="F:ABC-type transporter activity"/>
    <property type="evidence" value="ECO:0007669"/>
    <property type="project" value="InterPro"/>
</dbReference>
<evidence type="ECO:0000256" key="6">
    <source>
        <dbReference type="ARBA" id="ARBA00022840"/>
    </source>
</evidence>
<gene>
    <name evidence="12" type="ORF">H4R20_006451</name>
</gene>